<evidence type="ECO:0000313" key="3">
    <source>
        <dbReference type="Proteomes" id="UP001430356"/>
    </source>
</evidence>
<evidence type="ECO:0000313" key="2">
    <source>
        <dbReference type="EMBL" id="KAK7200397.1"/>
    </source>
</evidence>
<organism evidence="2 3">
    <name type="scientific">Novymonas esmeraldas</name>
    <dbReference type="NCBI Taxonomy" id="1808958"/>
    <lineage>
        <taxon>Eukaryota</taxon>
        <taxon>Discoba</taxon>
        <taxon>Euglenozoa</taxon>
        <taxon>Kinetoplastea</taxon>
        <taxon>Metakinetoplastina</taxon>
        <taxon>Trypanosomatida</taxon>
        <taxon>Trypanosomatidae</taxon>
        <taxon>Novymonas</taxon>
    </lineage>
</organism>
<dbReference type="Proteomes" id="UP001430356">
    <property type="component" value="Unassembled WGS sequence"/>
</dbReference>
<keyword evidence="3" id="KW-1185">Reference proteome</keyword>
<protein>
    <submittedName>
        <fullName evidence="2">Uncharacterized protein</fullName>
    </submittedName>
</protein>
<name>A0AAW0F5E2_9TRYP</name>
<dbReference type="EMBL" id="JAECZO010000005">
    <property type="protein sequence ID" value="KAK7200397.1"/>
    <property type="molecule type" value="Genomic_DNA"/>
</dbReference>
<accession>A0AAW0F5E2</accession>
<feature type="region of interest" description="Disordered" evidence="1">
    <location>
        <begin position="73"/>
        <end position="104"/>
    </location>
</feature>
<proteinExistence type="predicted"/>
<feature type="compositionally biased region" description="Pro residues" evidence="1">
    <location>
        <begin position="94"/>
        <end position="104"/>
    </location>
</feature>
<gene>
    <name evidence="2" type="ORF">NESM_000093800</name>
</gene>
<sequence>MRCSAVRRQSVFQSRGAAGDWFGRQSSAATWRGALTSFVACMCGIAVVNQFCRGNPMGRCEYESDIVMALPRTKVPPPDTSGFVDATSASGRDAPPPPPATRRH</sequence>
<evidence type="ECO:0000256" key="1">
    <source>
        <dbReference type="SAM" id="MobiDB-lite"/>
    </source>
</evidence>
<reference evidence="2 3" key="1">
    <citation type="journal article" date="2021" name="MBio">
        <title>A New Model Trypanosomatid, Novymonas esmeraldas: Genomic Perception of Its 'Candidatus Pandoraea novymonadis' Endosymbiont.</title>
        <authorList>
            <person name="Zakharova A."/>
            <person name="Saura A."/>
            <person name="Butenko A."/>
            <person name="Podesvova L."/>
            <person name="Warmusova S."/>
            <person name="Kostygov A.Y."/>
            <person name="Nenarokova A."/>
            <person name="Lukes J."/>
            <person name="Opperdoes F.R."/>
            <person name="Yurchenko V."/>
        </authorList>
    </citation>
    <scope>NUCLEOTIDE SEQUENCE [LARGE SCALE GENOMIC DNA]</scope>
    <source>
        <strain evidence="2 3">E262AT.01</strain>
    </source>
</reference>
<dbReference type="AlphaFoldDB" id="A0AAW0F5E2"/>
<comment type="caution">
    <text evidence="2">The sequence shown here is derived from an EMBL/GenBank/DDBJ whole genome shotgun (WGS) entry which is preliminary data.</text>
</comment>